<reference evidence="1 2" key="1">
    <citation type="submission" date="2015-01" db="EMBL/GenBank/DDBJ databases">
        <title>Evolution of Trichinella species and genotypes.</title>
        <authorList>
            <person name="Korhonen P.K."/>
            <person name="Edoardo P."/>
            <person name="Giuseppe L.R."/>
            <person name="Gasser R.B."/>
        </authorList>
    </citation>
    <scope>NUCLEOTIDE SEQUENCE [LARGE SCALE GENOMIC DNA]</scope>
    <source>
        <strain evidence="1">ISS1980</strain>
    </source>
</reference>
<organism evidence="1 2">
    <name type="scientific">Trichinella papuae</name>
    <dbReference type="NCBI Taxonomy" id="268474"/>
    <lineage>
        <taxon>Eukaryota</taxon>
        <taxon>Metazoa</taxon>
        <taxon>Ecdysozoa</taxon>
        <taxon>Nematoda</taxon>
        <taxon>Enoplea</taxon>
        <taxon>Dorylaimia</taxon>
        <taxon>Trichinellida</taxon>
        <taxon>Trichinellidae</taxon>
        <taxon>Trichinella</taxon>
    </lineage>
</organism>
<evidence type="ECO:0000313" key="1">
    <source>
        <dbReference type="EMBL" id="KRZ76124.1"/>
    </source>
</evidence>
<dbReference type="Proteomes" id="UP000054843">
    <property type="component" value="Unassembled WGS sequence"/>
</dbReference>
<sequence length="151" mass="17426">MGNINDDIIGIWMEYIYRIYHKERDTDNIERLSFRKNSSFLNCIGYYYSYTTLVDVQLSSHADLVISKLFCNHQLISFSQFFHVDGGDCCQLMGSILFMIQFFSKKNMLEILTSDVDNGAGAPQDCCCCLRYIYVGETETAETLIDRLCNL</sequence>
<comment type="caution">
    <text evidence="1">The sequence shown here is derived from an EMBL/GenBank/DDBJ whole genome shotgun (WGS) entry which is preliminary data.</text>
</comment>
<accession>A0A0V1MX10</accession>
<name>A0A0V1MX10_9BILA</name>
<gene>
    <name evidence="1" type="ORF">T10_10339</name>
</gene>
<proteinExistence type="predicted"/>
<keyword evidence="2" id="KW-1185">Reference proteome</keyword>
<dbReference type="EMBL" id="JYDO01000031">
    <property type="protein sequence ID" value="KRZ76124.1"/>
    <property type="molecule type" value="Genomic_DNA"/>
</dbReference>
<protein>
    <submittedName>
        <fullName evidence="1">Uncharacterized protein</fullName>
    </submittedName>
</protein>
<dbReference type="OrthoDB" id="10625983at2759"/>
<evidence type="ECO:0000313" key="2">
    <source>
        <dbReference type="Proteomes" id="UP000054843"/>
    </source>
</evidence>
<dbReference type="AlphaFoldDB" id="A0A0V1MX10"/>